<sequence length="333" mass="35107">MGRRARCAAAVAVRLRASHHRRRPPGGDVRGRAEAGAEAVTSLPSDGLPVPPEPPAPSALPRVPDAPLFAHRTAVVTGGGGGIGAGIVRALIWHGARVVLADVDAGAARRTADLAAEESGAEPEIVVGDIRAPDTVAELTDLAGPADFLVNNVGDYRPAGPFLTSDETDWQHMYDLNLLHILRVTRAFLPGMAERGRGGIVNLTSVEGLRGIPGNAVYGAFKAAVVNFTASLAAEVGQYGIRVNAVAPDLTDSPQTPMWAGTRAKYADHVGSWVPVGRFGHASDHGDAVVFLLSEQSRFITGETLRVDGGTLAAPGWFRRDEQRFTNMPRPLH</sequence>
<reference evidence="4 5" key="1">
    <citation type="submission" date="2019-01" db="EMBL/GenBank/DDBJ databases">
        <title>Genome sequences of Streptomyces and Rhizobium isolates collected from root and soil.</title>
        <authorList>
            <person name="Chhettri S."/>
            <person name="Sevigny J.L."/>
            <person name="Sen A."/>
            <person name="Ennis N."/>
            <person name="Tisa L."/>
        </authorList>
    </citation>
    <scope>NUCLEOTIDE SEQUENCE [LARGE SCALE GENOMIC DNA]</scope>
    <source>
        <strain evidence="4 5">San01</strain>
    </source>
</reference>
<dbReference type="SUPFAM" id="SSF51735">
    <property type="entry name" value="NAD(P)-binding Rossmann-fold domains"/>
    <property type="match status" value="1"/>
</dbReference>
<dbReference type="PANTHER" id="PTHR43477:SF1">
    <property type="entry name" value="DIHYDROANTICAPSIN 7-DEHYDROGENASE"/>
    <property type="match status" value="1"/>
</dbReference>
<proteinExistence type="inferred from homology"/>
<dbReference type="AlphaFoldDB" id="A0A3S2VKQ7"/>
<dbReference type="OrthoDB" id="286404at2"/>
<organism evidence="4 5">
    <name type="scientific">Streptomyces antnestii</name>
    <dbReference type="NCBI Taxonomy" id="2494256"/>
    <lineage>
        <taxon>Bacteria</taxon>
        <taxon>Bacillati</taxon>
        <taxon>Actinomycetota</taxon>
        <taxon>Actinomycetes</taxon>
        <taxon>Kitasatosporales</taxon>
        <taxon>Streptomycetaceae</taxon>
        <taxon>Streptomyces</taxon>
    </lineage>
</organism>
<dbReference type="EMBL" id="RZYA01000002">
    <property type="protein sequence ID" value="RVU28102.1"/>
    <property type="molecule type" value="Genomic_DNA"/>
</dbReference>
<dbReference type="PRINTS" id="PR00080">
    <property type="entry name" value="SDRFAMILY"/>
</dbReference>
<evidence type="ECO:0000313" key="5">
    <source>
        <dbReference type="Proteomes" id="UP000283128"/>
    </source>
</evidence>
<dbReference type="PRINTS" id="PR00081">
    <property type="entry name" value="GDHRDH"/>
</dbReference>
<feature type="region of interest" description="Disordered" evidence="3">
    <location>
        <begin position="17"/>
        <end position="62"/>
    </location>
</feature>
<dbReference type="FunFam" id="3.40.50.720:FF:000084">
    <property type="entry name" value="Short-chain dehydrogenase reductase"/>
    <property type="match status" value="1"/>
</dbReference>
<evidence type="ECO:0000256" key="1">
    <source>
        <dbReference type="ARBA" id="ARBA00006484"/>
    </source>
</evidence>
<comment type="similarity">
    <text evidence="1">Belongs to the short-chain dehydrogenases/reductases (SDR) family.</text>
</comment>
<accession>A0A3S2VKQ7</accession>
<dbReference type="InterPro" id="IPR002347">
    <property type="entry name" value="SDR_fam"/>
</dbReference>
<gene>
    <name evidence="4" type="ORF">EOT10_07545</name>
</gene>
<evidence type="ECO:0000256" key="2">
    <source>
        <dbReference type="ARBA" id="ARBA00023002"/>
    </source>
</evidence>
<dbReference type="CDD" id="cd05233">
    <property type="entry name" value="SDR_c"/>
    <property type="match status" value="1"/>
</dbReference>
<name>A0A3S2VKQ7_9ACTN</name>
<keyword evidence="2" id="KW-0560">Oxidoreductase</keyword>
<comment type="caution">
    <text evidence="4">The sequence shown here is derived from an EMBL/GenBank/DDBJ whole genome shotgun (WGS) entry which is preliminary data.</text>
</comment>
<protein>
    <submittedName>
        <fullName evidence="4">SDR family oxidoreductase</fullName>
    </submittedName>
</protein>
<keyword evidence="5" id="KW-1185">Reference proteome</keyword>
<dbReference type="GO" id="GO:0016491">
    <property type="term" value="F:oxidoreductase activity"/>
    <property type="evidence" value="ECO:0007669"/>
    <property type="project" value="UniProtKB-KW"/>
</dbReference>
<dbReference type="Proteomes" id="UP000283128">
    <property type="component" value="Unassembled WGS sequence"/>
</dbReference>
<dbReference type="InterPro" id="IPR051122">
    <property type="entry name" value="SDR_DHRS6-like"/>
</dbReference>
<dbReference type="PANTHER" id="PTHR43477">
    <property type="entry name" value="DIHYDROANTICAPSIN 7-DEHYDROGENASE"/>
    <property type="match status" value="1"/>
</dbReference>
<dbReference type="InterPro" id="IPR036291">
    <property type="entry name" value="NAD(P)-bd_dom_sf"/>
</dbReference>
<dbReference type="Gene3D" id="3.40.50.720">
    <property type="entry name" value="NAD(P)-binding Rossmann-like Domain"/>
    <property type="match status" value="1"/>
</dbReference>
<evidence type="ECO:0000313" key="4">
    <source>
        <dbReference type="EMBL" id="RVU28102.1"/>
    </source>
</evidence>
<evidence type="ECO:0000256" key="3">
    <source>
        <dbReference type="SAM" id="MobiDB-lite"/>
    </source>
</evidence>
<feature type="compositionally biased region" description="Pro residues" evidence="3">
    <location>
        <begin position="49"/>
        <end position="58"/>
    </location>
</feature>
<dbReference type="Pfam" id="PF13561">
    <property type="entry name" value="adh_short_C2"/>
    <property type="match status" value="1"/>
</dbReference>